<dbReference type="EMBL" id="JAHBMH010000073">
    <property type="protein sequence ID" value="KAK1933278.1"/>
    <property type="molecule type" value="Genomic_DNA"/>
</dbReference>
<reference evidence="1" key="2">
    <citation type="submission" date="2021-05" db="EMBL/GenBank/DDBJ databases">
        <authorList>
            <person name="Pain A."/>
        </authorList>
    </citation>
    <scope>NUCLEOTIDE SEQUENCE</scope>
    <source>
        <strain evidence="1">1802A</strain>
    </source>
</reference>
<evidence type="ECO:0000313" key="2">
    <source>
        <dbReference type="Proteomes" id="UP001195914"/>
    </source>
</evidence>
<dbReference type="PANTHER" id="PTHR38666">
    <property type="match status" value="1"/>
</dbReference>
<name>A0AAD9LEA7_BABDI</name>
<proteinExistence type="predicted"/>
<dbReference type="Gene3D" id="3.30.2310.50">
    <property type="entry name" value="Protein of unknown function (DUF3228), domain 1"/>
    <property type="match status" value="2"/>
</dbReference>
<dbReference type="PANTHER" id="PTHR38666:SF2">
    <property type="entry name" value="FLAGELLAR ASSOCIATED PROTEIN"/>
    <property type="match status" value="1"/>
</dbReference>
<gene>
    <name evidence="1" type="ORF">X943_002974</name>
</gene>
<protein>
    <submittedName>
        <fullName evidence="1">Uncharacterized protein</fullName>
    </submittedName>
</protein>
<reference evidence="1" key="1">
    <citation type="journal article" date="2014" name="Nucleic Acids Res.">
        <title>The evolutionary dynamics of variant antigen genes in Babesia reveal a history of genomic innovation underlying host-parasite interaction.</title>
        <authorList>
            <person name="Jackson A.P."/>
            <person name="Otto T.D."/>
            <person name="Darby A."/>
            <person name="Ramaprasad A."/>
            <person name="Xia D."/>
            <person name="Echaide I.E."/>
            <person name="Farber M."/>
            <person name="Gahlot S."/>
            <person name="Gamble J."/>
            <person name="Gupta D."/>
            <person name="Gupta Y."/>
            <person name="Jackson L."/>
            <person name="Malandrin L."/>
            <person name="Malas T.B."/>
            <person name="Moussa E."/>
            <person name="Nair M."/>
            <person name="Reid A.J."/>
            <person name="Sanders M."/>
            <person name="Sharma J."/>
            <person name="Tracey A."/>
            <person name="Quail M.A."/>
            <person name="Weir W."/>
            <person name="Wastling J.M."/>
            <person name="Hall N."/>
            <person name="Willadsen P."/>
            <person name="Lingelbach K."/>
            <person name="Shiels B."/>
            <person name="Tait A."/>
            <person name="Berriman M."/>
            <person name="Allred D.R."/>
            <person name="Pain A."/>
        </authorList>
    </citation>
    <scope>NUCLEOTIDE SEQUENCE</scope>
    <source>
        <strain evidence="1">1802A</strain>
    </source>
</reference>
<sequence>MAGDGLTFSVGMDPFCYKQFDKKQDNHIPCSKEVFLQERLPLRDGYAPFCKHLFVENFTDAKIGIIPITEENRHLLSSDHRNVRSGYLARTEKELPVLYRWFTKADVAHILTKAKYLDVILYSRDQIIKEHEAMADHQEGGSYDFDYYVVSVKPQDTDQETPIMPITIFRNTMITEGGSGVPIDRAEYLKSVEFWQKNAIIRDAM</sequence>
<dbReference type="AlphaFoldDB" id="A0AAD9LEA7"/>
<comment type="caution">
    <text evidence="1">The sequence shown here is derived from an EMBL/GenBank/DDBJ whole genome shotgun (WGS) entry which is preliminary data.</text>
</comment>
<accession>A0AAD9LEA7</accession>
<dbReference type="Pfam" id="PF11539">
    <property type="entry name" value="DUF3228"/>
    <property type="match status" value="1"/>
</dbReference>
<keyword evidence="2" id="KW-1185">Reference proteome</keyword>
<evidence type="ECO:0000313" key="1">
    <source>
        <dbReference type="EMBL" id="KAK1933278.1"/>
    </source>
</evidence>
<organism evidence="1 2">
    <name type="scientific">Babesia divergens</name>
    <dbReference type="NCBI Taxonomy" id="32595"/>
    <lineage>
        <taxon>Eukaryota</taxon>
        <taxon>Sar</taxon>
        <taxon>Alveolata</taxon>
        <taxon>Apicomplexa</taxon>
        <taxon>Aconoidasida</taxon>
        <taxon>Piroplasmida</taxon>
        <taxon>Babesiidae</taxon>
        <taxon>Babesia</taxon>
    </lineage>
</organism>
<dbReference type="Proteomes" id="UP001195914">
    <property type="component" value="Unassembled WGS sequence"/>
</dbReference>
<dbReference type="InterPro" id="IPR021610">
    <property type="entry name" value="DUF3228"/>
</dbReference>